<evidence type="ECO:0000313" key="2">
    <source>
        <dbReference type="Proteomes" id="UP000410984"/>
    </source>
</evidence>
<dbReference type="OrthoDB" id="9811423at2"/>
<sequence length="74" mass="7777">MSASAAPEPSSKPSSPCTKVCVLDARTGLCQGCGRTRDEIALWGSLSEAQRLAIMATLEARLRAAYLPPEGTRA</sequence>
<protein>
    <recommendedName>
        <fullName evidence="3">Fe-S protein</fullName>
    </recommendedName>
</protein>
<gene>
    <name evidence="1" type="ORF">MET9862_04302</name>
</gene>
<proteinExistence type="predicted"/>
<dbReference type="Proteomes" id="UP000410984">
    <property type="component" value="Unassembled WGS sequence"/>
</dbReference>
<dbReference type="InterPro" id="IPR010710">
    <property type="entry name" value="DUF1289"/>
</dbReference>
<accession>A0A509EKE2</accession>
<name>A0A509EKE2_9HYPH</name>
<dbReference type="EMBL" id="CABFPH010000081">
    <property type="protein sequence ID" value="VUD73683.1"/>
    <property type="molecule type" value="Genomic_DNA"/>
</dbReference>
<evidence type="ECO:0008006" key="3">
    <source>
        <dbReference type="Google" id="ProtNLM"/>
    </source>
</evidence>
<evidence type="ECO:0000313" key="1">
    <source>
        <dbReference type="EMBL" id="VUD73683.1"/>
    </source>
</evidence>
<reference evidence="1 2" key="1">
    <citation type="submission" date="2019-06" db="EMBL/GenBank/DDBJ databases">
        <authorList>
            <person name="Rodrigo-Torres L."/>
            <person name="Arahal R. D."/>
            <person name="Lucena T."/>
        </authorList>
    </citation>
    <scope>NUCLEOTIDE SEQUENCE [LARGE SCALE GENOMIC DNA]</scope>
    <source>
        <strain evidence="1 2">SB0023/3</strain>
    </source>
</reference>
<dbReference type="PANTHER" id="PTHR35175">
    <property type="entry name" value="DUF1289 DOMAIN-CONTAINING PROTEIN"/>
    <property type="match status" value="1"/>
</dbReference>
<dbReference type="PANTHER" id="PTHR35175:SF2">
    <property type="entry name" value="DUF1289 DOMAIN-CONTAINING PROTEIN"/>
    <property type="match status" value="1"/>
</dbReference>
<dbReference type="AlphaFoldDB" id="A0A509EKE2"/>
<organism evidence="1 2">
    <name type="scientific">Methylobacterium symbioticum</name>
    <dbReference type="NCBI Taxonomy" id="2584084"/>
    <lineage>
        <taxon>Bacteria</taxon>
        <taxon>Pseudomonadati</taxon>
        <taxon>Pseudomonadota</taxon>
        <taxon>Alphaproteobacteria</taxon>
        <taxon>Hyphomicrobiales</taxon>
        <taxon>Methylobacteriaceae</taxon>
        <taxon>Methylobacterium</taxon>
    </lineage>
</organism>
<keyword evidence="2" id="KW-1185">Reference proteome</keyword>
<dbReference type="RefSeq" id="WP_142584904.1">
    <property type="nucleotide sequence ID" value="NZ_CABFPH010000081.1"/>
</dbReference>
<dbReference type="Pfam" id="PF06945">
    <property type="entry name" value="DUF1289"/>
    <property type="match status" value="1"/>
</dbReference>